<dbReference type="VEuPathDB" id="FungiDB:ASPCADRAFT_56661"/>
<accession>A0A1R3RB93</accession>
<feature type="domain" description="Peptidase A1" evidence="7">
    <location>
        <begin position="51"/>
        <end position="409"/>
    </location>
</feature>
<evidence type="ECO:0000256" key="5">
    <source>
        <dbReference type="RuleBase" id="RU000454"/>
    </source>
</evidence>
<dbReference type="STRING" id="602072.A0A1R3RB93"/>
<evidence type="ECO:0000256" key="3">
    <source>
        <dbReference type="ARBA" id="ARBA00022801"/>
    </source>
</evidence>
<dbReference type="Pfam" id="PF00026">
    <property type="entry name" value="Asp"/>
    <property type="match status" value="1"/>
</dbReference>
<evidence type="ECO:0000313" key="8">
    <source>
        <dbReference type="EMBL" id="OOF91765.1"/>
    </source>
</evidence>
<dbReference type="OrthoDB" id="15189at2759"/>
<dbReference type="InterPro" id="IPR021109">
    <property type="entry name" value="Peptidase_aspartic_dom_sf"/>
</dbReference>
<dbReference type="PRINTS" id="PR00792">
    <property type="entry name" value="PEPSIN"/>
</dbReference>
<evidence type="ECO:0000256" key="6">
    <source>
        <dbReference type="SAM" id="SignalP"/>
    </source>
</evidence>
<dbReference type="GO" id="GO:0006508">
    <property type="term" value="P:proteolysis"/>
    <property type="evidence" value="ECO:0007669"/>
    <property type="project" value="UniProtKB-KW"/>
</dbReference>
<dbReference type="GO" id="GO:0000324">
    <property type="term" value="C:fungal-type vacuole"/>
    <property type="evidence" value="ECO:0007669"/>
    <property type="project" value="TreeGrafter"/>
</dbReference>
<dbReference type="AlphaFoldDB" id="A0A1R3RB93"/>
<evidence type="ECO:0000256" key="1">
    <source>
        <dbReference type="ARBA" id="ARBA00007447"/>
    </source>
</evidence>
<keyword evidence="5" id="KW-0645">Protease</keyword>
<feature type="active site" evidence="4">
    <location>
        <position position="68"/>
    </location>
</feature>
<feature type="signal peptide" evidence="6">
    <location>
        <begin position="1"/>
        <end position="18"/>
    </location>
</feature>
<dbReference type="Gene3D" id="2.40.70.10">
    <property type="entry name" value="Acid Proteases"/>
    <property type="match status" value="2"/>
</dbReference>
<dbReference type="OMA" id="WFNRECY"/>
<reference evidence="9" key="1">
    <citation type="journal article" date="2017" name="Genome Biol.">
        <title>Comparative genomics reveals high biological diversity and specific adaptations in the industrially and medically important fungal genus Aspergillus.</title>
        <authorList>
            <person name="de Vries R.P."/>
            <person name="Riley R."/>
            <person name="Wiebenga A."/>
            <person name="Aguilar-Osorio G."/>
            <person name="Amillis S."/>
            <person name="Uchima C.A."/>
            <person name="Anderluh G."/>
            <person name="Asadollahi M."/>
            <person name="Askin M."/>
            <person name="Barry K."/>
            <person name="Battaglia E."/>
            <person name="Bayram O."/>
            <person name="Benocci T."/>
            <person name="Braus-Stromeyer S.A."/>
            <person name="Caldana C."/>
            <person name="Canovas D."/>
            <person name="Cerqueira G.C."/>
            <person name="Chen F."/>
            <person name="Chen W."/>
            <person name="Choi C."/>
            <person name="Clum A."/>
            <person name="Dos Santos R.A."/>
            <person name="Damasio A.R."/>
            <person name="Diallinas G."/>
            <person name="Emri T."/>
            <person name="Fekete E."/>
            <person name="Flipphi M."/>
            <person name="Freyberg S."/>
            <person name="Gallo A."/>
            <person name="Gournas C."/>
            <person name="Habgood R."/>
            <person name="Hainaut M."/>
            <person name="Harispe M.L."/>
            <person name="Henrissat B."/>
            <person name="Hilden K.S."/>
            <person name="Hope R."/>
            <person name="Hossain A."/>
            <person name="Karabika E."/>
            <person name="Karaffa L."/>
            <person name="Karanyi Z."/>
            <person name="Krasevec N."/>
            <person name="Kuo A."/>
            <person name="Kusch H."/>
            <person name="LaButti K."/>
            <person name="Lagendijk E.L."/>
            <person name="Lapidus A."/>
            <person name="Levasseur A."/>
            <person name="Lindquist E."/>
            <person name="Lipzen A."/>
            <person name="Logrieco A.F."/>
            <person name="MacCabe A."/>
            <person name="Maekelae M.R."/>
            <person name="Malavazi I."/>
            <person name="Melin P."/>
            <person name="Meyer V."/>
            <person name="Mielnichuk N."/>
            <person name="Miskei M."/>
            <person name="Molnar A.P."/>
            <person name="Mule G."/>
            <person name="Ngan C.Y."/>
            <person name="Orejas M."/>
            <person name="Orosz E."/>
            <person name="Ouedraogo J.P."/>
            <person name="Overkamp K.M."/>
            <person name="Park H.-S."/>
            <person name="Perrone G."/>
            <person name="Piumi F."/>
            <person name="Punt P.J."/>
            <person name="Ram A.F."/>
            <person name="Ramon A."/>
            <person name="Rauscher S."/>
            <person name="Record E."/>
            <person name="Riano-Pachon D.M."/>
            <person name="Robert V."/>
            <person name="Roehrig J."/>
            <person name="Ruller R."/>
            <person name="Salamov A."/>
            <person name="Salih N.S."/>
            <person name="Samson R.A."/>
            <person name="Sandor E."/>
            <person name="Sanguinetti M."/>
            <person name="Schuetze T."/>
            <person name="Sepcic K."/>
            <person name="Shelest E."/>
            <person name="Sherlock G."/>
            <person name="Sophianopoulou V."/>
            <person name="Squina F.M."/>
            <person name="Sun H."/>
            <person name="Susca A."/>
            <person name="Todd R.B."/>
            <person name="Tsang A."/>
            <person name="Unkles S.E."/>
            <person name="van de Wiele N."/>
            <person name="van Rossen-Uffink D."/>
            <person name="Oliveira J.V."/>
            <person name="Vesth T.C."/>
            <person name="Visser J."/>
            <person name="Yu J.-H."/>
            <person name="Zhou M."/>
            <person name="Andersen M.R."/>
            <person name="Archer D.B."/>
            <person name="Baker S.E."/>
            <person name="Benoit I."/>
            <person name="Brakhage A.A."/>
            <person name="Braus G.H."/>
            <person name="Fischer R."/>
            <person name="Frisvad J.C."/>
            <person name="Goldman G.H."/>
            <person name="Houbraken J."/>
            <person name="Oakley B."/>
            <person name="Pocsi I."/>
            <person name="Scazzocchio C."/>
            <person name="Seiboth B."/>
            <person name="vanKuyk P.A."/>
            <person name="Wortman J."/>
            <person name="Dyer P.S."/>
            <person name="Grigoriev I.V."/>
        </authorList>
    </citation>
    <scope>NUCLEOTIDE SEQUENCE [LARGE SCALE GENOMIC DNA]</scope>
    <source>
        <strain evidence="9">ITEM 5010</strain>
    </source>
</reference>
<gene>
    <name evidence="8" type="ORF">ASPCADRAFT_56661</name>
</gene>
<dbReference type="GO" id="GO:0004190">
    <property type="term" value="F:aspartic-type endopeptidase activity"/>
    <property type="evidence" value="ECO:0007669"/>
    <property type="project" value="UniProtKB-KW"/>
</dbReference>
<sequence>MKLLHLSPVLQLLTLASALTVPLNRRHASASTRQRFPHTSPLLATQYGTVFDIDVTIATNQTFKLLVDTGSSDTYVMKDNFTCINSTTNQVIPEADCLYGSATYTISPTYQQILNETFGVQYGNGIASGVMAYENITIGGINVRAILGIADSSNPMGDGVNSGLLGLGYPALTSAHPGNYTPNTTFFHNRAVYNPVFNMMYSQGLVEPWFSIALAHTPLQTSGPDFGGYLGLGELPPVPHSEEFSVVPVEVMDNIPLWFTSGKRVRSYWAFTVAGVRYGYEDGCHVEANNTAFQAFVDTGNEFSFLPGAIVEPVNALFSPPAVYSEDLGVYVVDCDAQAPSFGVVIGNQTFYHNGEDLIYNYGDGVCASTLVASETVALEGIVLNILGMSFLKNVVAVFDFGANVLKFAKKLEACGM</sequence>
<dbReference type="InterPro" id="IPR033121">
    <property type="entry name" value="PEPTIDASE_A1"/>
</dbReference>
<feature type="chain" id="PRO_5012300340" description="Peptidase A1 domain-containing protein" evidence="6">
    <location>
        <begin position="19"/>
        <end position="417"/>
    </location>
</feature>
<dbReference type="Proteomes" id="UP000188318">
    <property type="component" value="Unassembled WGS sequence"/>
</dbReference>
<dbReference type="InterPro" id="IPR034164">
    <property type="entry name" value="Pepsin-like_dom"/>
</dbReference>
<dbReference type="PANTHER" id="PTHR47966:SF47">
    <property type="entry name" value="ENDOPEPTIDASE, PUTATIVE (AFU_ORTHOLOGUE AFUA_3G01220)-RELATED"/>
    <property type="match status" value="1"/>
</dbReference>
<evidence type="ECO:0000256" key="2">
    <source>
        <dbReference type="ARBA" id="ARBA00022750"/>
    </source>
</evidence>
<dbReference type="EMBL" id="KV907509">
    <property type="protein sequence ID" value="OOF91765.1"/>
    <property type="molecule type" value="Genomic_DNA"/>
</dbReference>
<dbReference type="SUPFAM" id="SSF50630">
    <property type="entry name" value="Acid proteases"/>
    <property type="match status" value="1"/>
</dbReference>
<keyword evidence="2 5" id="KW-0064">Aspartyl protease</keyword>
<feature type="active site" evidence="4">
    <location>
        <position position="298"/>
    </location>
</feature>
<comment type="similarity">
    <text evidence="1 5">Belongs to the peptidase A1 family.</text>
</comment>
<protein>
    <recommendedName>
        <fullName evidence="7">Peptidase A1 domain-containing protein</fullName>
    </recommendedName>
</protein>
<dbReference type="InterPro" id="IPR001461">
    <property type="entry name" value="Aspartic_peptidase_A1"/>
</dbReference>
<keyword evidence="3 5" id="KW-0378">Hydrolase</keyword>
<evidence type="ECO:0000313" key="9">
    <source>
        <dbReference type="Proteomes" id="UP000188318"/>
    </source>
</evidence>
<name>A0A1R3RB93_ASPC5</name>
<dbReference type="PROSITE" id="PS51767">
    <property type="entry name" value="PEPTIDASE_A1"/>
    <property type="match status" value="1"/>
</dbReference>
<dbReference type="CDD" id="cd05471">
    <property type="entry name" value="pepsin_like"/>
    <property type="match status" value="1"/>
</dbReference>
<dbReference type="InterPro" id="IPR001969">
    <property type="entry name" value="Aspartic_peptidase_AS"/>
</dbReference>
<evidence type="ECO:0000256" key="4">
    <source>
        <dbReference type="PIRSR" id="PIRSR601461-1"/>
    </source>
</evidence>
<evidence type="ECO:0000259" key="7">
    <source>
        <dbReference type="PROSITE" id="PS51767"/>
    </source>
</evidence>
<keyword evidence="9" id="KW-1185">Reference proteome</keyword>
<dbReference type="PROSITE" id="PS00141">
    <property type="entry name" value="ASP_PROTEASE"/>
    <property type="match status" value="1"/>
</dbReference>
<keyword evidence="6" id="KW-0732">Signal</keyword>
<organism evidence="8 9">
    <name type="scientific">Aspergillus carbonarius (strain ITEM 5010)</name>
    <dbReference type="NCBI Taxonomy" id="602072"/>
    <lineage>
        <taxon>Eukaryota</taxon>
        <taxon>Fungi</taxon>
        <taxon>Dikarya</taxon>
        <taxon>Ascomycota</taxon>
        <taxon>Pezizomycotina</taxon>
        <taxon>Eurotiomycetes</taxon>
        <taxon>Eurotiomycetidae</taxon>
        <taxon>Eurotiales</taxon>
        <taxon>Aspergillaceae</taxon>
        <taxon>Aspergillus</taxon>
        <taxon>Aspergillus subgen. Circumdati</taxon>
    </lineage>
</organism>
<dbReference type="PANTHER" id="PTHR47966">
    <property type="entry name" value="BETA-SITE APP-CLEAVING ENZYME, ISOFORM A-RELATED"/>
    <property type="match status" value="1"/>
</dbReference>
<proteinExistence type="inferred from homology"/>